<dbReference type="RefSeq" id="WP_112257644.1">
    <property type="nucleotide sequence ID" value="NZ_QMIG01000004.1"/>
</dbReference>
<name>A0A329QWE7_9ACTN</name>
<dbReference type="Pfam" id="PF00903">
    <property type="entry name" value="Glyoxalase"/>
    <property type="match status" value="1"/>
</dbReference>
<gene>
    <name evidence="2" type="ORF">DPM12_07350</name>
</gene>
<dbReference type="PROSITE" id="PS51819">
    <property type="entry name" value="VOC"/>
    <property type="match status" value="1"/>
</dbReference>
<dbReference type="Gene3D" id="3.30.720.110">
    <property type="match status" value="1"/>
</dbReference>
<dbReference type="OrthoDB" id="9806868at2"/>
<dbReference type="AlphaFoldDB" id="A0A329QWE7"/>
<comment type="caution">
    <text evidence="2">The sequence shown here is derived from an EMBL/GenBank/DDBJ whole genome shotgun (WGS) entry which is preliminary data.</text>
</comment>
<evidence type="ECO:0000313" key="3">
    <source>
        <dbReference type="Proteomes" id="UP000250462"/>
    </source>
</evidence>
<dbReference type="InterPro" id="IPR004360">
    <property type="entry name" value="Glyas_Fos-R_dOase_dom"/>
</dbReference>
<dbReference type="SUPFAM" id="SSF54593">
    <property type="entry name" value="Glyoxalase/Bleomycin resistance protein/Dihydroxybiphenyl dioxygenase"/>
    <property type="match status" value="1"/>
</dbReference>
<evidence type="ECO:0000313" key="2">
    <source>
        <dbReference type="EMBL" id="RAW16433.1"/>
    </source>
</evidence>
<keyword evidence="3" id="KW-1185">Reference proteome</keyword>
<accession>A0A329QWE7</accession>
<dbReference type="InterPro" id="IPR037523">
    <property type="entry name" value="VOC_core"/>
</dbReference>
<dbReference type="PANTHER" id="PTHR34109:SF1">
    <property type="entry name" value="VOC DOMAIN-CONTAINING PROTEIN"/>
    <property type="match status" value="1"/>
</dbReference>
<evidence type="ECO:0000259" key="1">
    <source>
        <dbReference type="PROSITE" id="PS51819"/>
    </source>
</evidence>
<proteinExistence type="predicted"/>
<sequence length="134" mass="14408">MNHEPHQTIFPVVSYRDPRSALAFLAAAFGFTEEEVAEHDGQVVHAQMSCAGSMIMVSGIRTGDSVFDITPSCVYVVVEDVDAHRDRAAAAGAEIVMEPTDQDYGSRDYAARDPEGNVWAFGTYQPAPAGAARS</sequence>
<organism evidence="2 3">
    <name type="scientific">Phytoactinopolyspora halophila</name>
    <dbReference type="NCBI Taxonomy" id="1981511"/>
    <lineage>
        <taxon>Bacteria</taxon>
        <taxon>Bacillati</taxon>
        <taxon>Actinomycetota</taxon>
        <taxon>Actinomycetes</taxon>
        <taxon>Jiangellales</taxon>
        <taxon>Jiangellaceae</taxon>
        <taxon>Phytoactinopolyspora</taxon>
    </lineage>
</organism>
<feature type="domain" description="VOC" evidence="1">
    <location>
        <begin position="4"/>
        <end position="124"/>
    </location>
</feature>
<reference evidence="2 3" key="1">
    <citation type="submission" date="2018-06" db="EMBL/GenBank/DDBJ databases">
        <title>Phytoactinopolyspora halophila sp. nov., a novel halophilic actinomycete isolated from a saline soil in China.</title>
        <authorList>
            <person name="Tang S.-K."/>
        </authorList>
    </citation>
    <scope>NUCLEOTIDE SEQUENCE [LARGE SCALE GENOMIC DNA]</scope>
    <source>
        <strain evidence="2 3">YIM 96934</strain>
    </source>
</reference>
<dbReference type="EMBL" id="QMIG01000004">
    <property type="protein sequence ID" value="RAW16433.1"/>
    <property type="molecule type" value="Genomic_DNA"/>
</dbReference>
<protein>
    <recommendedName>
        <fullName evidence="1">VOC domain-containing protein</fullName>
    </recommendedName>
</protein>
<dbReference type="PANTHER" id="PTHR34109">
    <property type="entry name" value="BNAUNNG04460D PROTEIN-RELATED"/>
    <property type="match status" value="1"/>
</dbReference>
<dbReference type="Gene3D" id="3.30.720.120">
    <property type="match status" value="1"/>
</dbReference>
<dbReference type="Proteomes" id="UP000250462">
    <property type="component" value="Unassembled WGS sequence"/>
</dbReference>
<dbReference type="InterPro" id="IPR029068">
    <property type="entry name" value="Glyas_Bleomycin-R_OHBP_Dase"/>
</dbReference>